<organism evidence="25 26">
    <name type="scientific">Candidatus Allofournierella pullicola</name>
    <dbReference type="NCBI Taxonomy" id="2838596"/>
    <lineage>
        <taxon>Bacteria</taxon>
        <taxon>Bacillati</taxon>
        <taxon>Bacillota</taxon>
        <taxon>Clostridia</taxon>
        <taxon>Eubacteriales</taxon>
        <taxon>Oscillospiraceae</taxon>
        <taxon>Allofournierella</taxon>
    </lineage>
</organism>
<evidence type="ECO:0000256" key="8">
    <source>
        <dbReference type="ARBA" id="ARBA00022448"/>
    </source>
</evidence>
<dbReference type="InterPro" id="IPR008279">
    <property type="entry name" value="PEP-util_enz_mobile_dom"/>
</dbReference>
<dbReference type="InterPro" id="IPR036618">
    <property type="entry name" value="PtsI_HPr-bd_sf"/>
</dbReference>
<evidence type="ECO:0000256" key="21">
    <source>
        <dbReference type="SAM" id="Coils"/>
    </source>
</evidence>
<sequence length="534" mass="58240">MKQWQGQALAPGIAAGEVFFYRRPDRTGLPTAQEPGEEWARFERAAATVREQRLALAQKAREEADPAAAEIFEIHAMLVEDEDFQEQVHEAVLAGAGAAEAAARAGKEFSEQFAAMDDEYFRQRAVDFADIADALCAVLNHEEDRLAALDRPVILAAEELTPSETIRVPRRFILGFITQLGSQNSHTAILARTLGVPALSGVPVEPGWNGRPGMLDAGTGAFCLEPDEAQLERARQFAEQAKREQCELERLKDRETRTGDGRKIQIFANAASLEDVCNAAESGAEGIGLFRTEFLYLAGGAAPTEEEQFLVYKSAVQAMGGRPVVLRTLDIGADKQVDYLDLPREENPAMGLRAIRLCFARPGLFLDQLRAMLRAGAFGPVRIMFPMIASEQELDRALELLEQAKEQLRSAGTAFGLDQVGIMVETPAAAVMSDVLAKKVDFFSIGTNDLTQYTLAADRQNPAVTAGMDPHDPAVLRLIRRTVENAHNSGIWAGICGELGADTALLPLFLEMGVDELSVTVPRVLPLRKAVLEM</sequence>
<dbReference type="GO" id="GO:0009401">
    <property type="term" value="P:phosphoenolpyruvate-dependent sugar phosphotransferase system"/>
    <property type="evidence" value="ECO:0007669"/>
    <property type="project" value="UniProtKB-KW"/>
</dbReference>
<dbReference type="InterPro" id="IPR000121">
    <property type="entry name" value="PEP_util_C"/>
</dbReference>
<evidence type="ECO:0000256" key="5">
    <source>
        <dbReference type="ARBA" id="ARBA00007837"/>
    </source>
</evidence>
<dbReference type="PANTHER" id="PTHR46244">
    <property type="entry name" value="PHOSPHOENOLPYRUVATE-PROTEIN PHOSPHOTRANSFERASE"/>
    <property type="match status" value="1"/>
</dbReference>
<feature type="active site" description="Proton donor" evidence="18">
    <location>
        <position position="496"/>
    </location>
</feature>
<dbReference type="PROSITE" id="PS00742">
    <property type="entry name" value="PEP_ENZYMES_2"/>
    <property type="match status" value="1"/>
</dbReference>
<dbReference type="Pfam" id="PF00391">
    <property type="entry name" value="PEP-utilizers"/>
    <property type="match status" value="1"/>
</dbReference>
<dbReference type="InterPro" id="IPR023151">
    <property type="entry name" value="PEP_util_CS"/>
</dbReference>
<feature type="domain" description="PEP-utilising enzyme C-terminal" evidence="23">
    <location>
        <begin position="247"/>
        <end position="532"/>
    </location>
</feature>
<dbReference type="NCBIfam" id="TIGR01417">
    <property type="entry name" value="PTS_I_fam"/>
    <property type="match status" value="1"/>
</dbReference>
<keyword evidence="15 17" id="KW-0460">Magnesium</keyword>
<evidence type="ECO:0000259" key="23">
    <source>
        <dbReference type="Pfam" id="PF02896"/>
    </source>
</evidence>
<keyword evidence="14 17" id="KW-0418">Kinase</keyword>
<evidence type="ECO:0000256" key="1">
    <source>
        <dbReference type="ARBA" id="ARBA00000683"/>
    </source>
</evidence>
<dbReference type="Pfam" id="PF02896">
    <property type="entry name" value="PEP-utilizers_C"/>
    <property type="match status" value="1"/>
</dbReference>
<dbReference type="GO" id="GO:0005737">
    <property type="term" value="C:cytoplasm"/>
    <property type="evidence" value="ECO:0007669"/>
    <property type="project" value="UniProtKB-SubCell"/>
</dbReference>
<dbReference type="Gene3D" id="1.10.274.10">
    <property type="entry name" value="PtsI, HPr-binding domain"/>
    <property type="match status" value="1"/>
</dbReference>
<evidence type="ECO:0000259" key="22">
    <source>
        <dbReference type="Pfam" id="PF00391"/>
    </source>
</evidence>
<feature type="binding site" evidence="19">
    <location>
        <position position="291"/>
    </location>
    <ligand>
        <name>phosphoenolpyruvate</name>
        <dbReference type="ChEBI" id="CHEBI:58702"/>
    </ligand>
</feature>
<feature type="binding site" evidence="20">
    <location>
        <position position="425"/>
    </location>
    <ligand>
        <name>Mg(2+)</name>
        <dbReference type="ChEBI" id="CHEBI:18420"/>
    </ligand>
</feature>
<feature type="binding site" evidence="19">
    <location>
        <begin position="448"/>
        <end position="449"/>
    </location>
    <ligand>
        <name>phosphoenolpyruvate</name>
        <dbReference type="ChEBI" id="CHEBI:58702"/>
    </ligand>
</feature>
<dbReference type="Gene3D" id="3.50.30.10">
    <property type="entry name" value="Phosphohistidine domain"/>
    <property type="match status" value="1"/>
</dbReference>
<dbReference type="GO" id="GO:0046872">
    <property type="term" value="F:metal ion binding"/>
    <property type="evidence" value="ECO:0007669"/>
    <property type="project" value="UniProtKB-KW"/>
</dbReference>
<keyword evidence="8 17" id="KW-0813">Transport</keyword>
<dbReference type="Proteomes" id="UP000824193">
    <property type="component" value="Unassembled WGS sequence"/>
</dbReference>
<dbReference type="EMBL" id="DXFW01000024">
    <property type="protein sequence ID" value="HIX06096.1"/>
    <property type="molecule type" value="Genomic_DNA"/>
</dbReference>
<dbReference type="InterPro" id="IPR006318">
    <property type="entry name" value="PTS_EI-like"/>
</dbReference>
<dbReference type="Gene3D" id="3.20.20.60">
    <property type="entry name" value="Phosphoenolpyruvate-binding domains"/>
    <property type="match status" value="1"/>
</dbReference>
<comment type="cofactor">
    <cofactor evidence="2 17 20">
        <name>Mg(2+)</name>
        <dbReference type="ChEBI" id="CHEBI:18420"/>
    </cofactor>
</comment>
<feature type="binding site" evidence="20">
    <location>
        <position position="449"/>
    </location>
    <ligand>
        <name>Mg(2+)</name>
        <dbReference type="ChEBI" id="CHEBI:18420"/>
    </ligand>
</feature>
<accession>A0A9D1V4R0</accession>
<dbReference type="InterPro" id="IPR040442">
    <property type="entry name" value="Pyrv_kinase-like_dom_sf"/>
</dbReference>
<evidence type="ECO:0000313" key="25">
    <source>
        <dbReference type="EMBL" id="HIX06096.1"/>
    </source>
</evidence>
<dbReference type="SUPFAM" id="SSF52009">
    <property type="entry name" value="Phosphohistidine domain"/>
    <property type="match status" value="1"/>
</dbReference>
<evidence type="ECO:0000313" key="26">
    <source>
        <dbReference type="Proteomes" id="UP000824193"/>
    </source>
</evidence>
<feature type="coiled-coil region" evidence="21">
    <location>
        <begin position="387"/>
        <end position="414"/>
    </location>
</feature>
<evidence type="ECO:0000256" key="18">
    <source>
        <dbReference type="PIRSR" id="PIRSR000732-1"/>
    </source>
</evidence>
<evidence type="ECO:0000256" key="14">
    <source>
        <dbReference type="ARBA" id="ARBA00022777"/>
    </source>
</evidence>
<dbReference type="PRINTS" id="PR01736">
    <property type="entry name" value="PHPHTRNFRASE"/>
</dbReference>
<dbReference type="InterPro" id="IPR050499">
    <property type="entry name" value="PEP-utilizing_PTS_enzyme"/>
</dbReference>
<dbReference type="SUPFAM" id="SSF47831">
    <property type="entry name" value="Enzyme I of the PEP:sugar phosphotransferase system HPr-binding (sub)domain"/>
    <property type="match status" value="1"/>
</dbReference>
<gene>
    <name evidence="25" type="primary">ptsP</name>
    <name evidence="25" type="ORF">H9865_08370</name>
</gene>
<dbReference type="SUPFAM" id="SSF51621">
    <property type="entry name" value="Phosphoenolpyruvate/pyruvate domain"/>
    <property type="match status" value="1"/>
</dbReference>
<evidence type="ECO:0000256" key="15">
    <source>
        <dbReference type="ARBA" id="ARBA00022842"/>
    </source>
</evidence>
<evidence type="ECO:0000256" key="19">
    <source>
        <dbReference type="PIRSR" id="PIRSR000732-2"/>
    </source>
</evidence>
<dbReference type="EC" id="2.7.3.9" evidence="6 17"/>
<feature type="active site" description="Tele-phosphohistidine intermediate" evidence="18">
    <location>
        <position position="186"/>
    </location>
</feature>
<feature type="domain" description="PEP-utilising enzyme mobile" evidence="22">
    <location>
        <begin position="150"/>
        <end position="203"/>
    </location>
</feature>
<comment type="catalytic activity">
    <reaction evidence="1 17">
        <text>L-histidyl-[protein] + phosphoenolpyruvate = N(pros)-phospho-L-histidyl-[protein] + pyruvate</text>
        <dbReference type="Rhea" id="RHEA:23880"/>
        <dbReference type="Rhea" id="RHEA-COMP:9745"/>
        <dbReference type="Rhea" id="RHEA-COMP:9746"/>
        <dbReference type="ChEBI" id="CHEBI:15361"/>
        <dbReference type="ChEBI" id="CHEBI:29979"/>
        <dbReference type="ChEBI" id="CHEBI:58702"/>
        <dbReference type="ChEBI" id="CHEBI:64837"/>
        <dbReference type="EC" id="2.7.3.9"/>
    </reaction>
</comment>
<dbReference type="InterPro" id="IPR036637">
    <property type="entry name" value="Phosphohistidine_dom_sf"/>
</dbReference>
<dbReference type="InterPro" id="IPR008731">
    <property type="entry name" value="PTS_EIN"/>
</dbReference>
<evidence type="ECO:0000256" key="6">
    <source>
        <dbReference type="ARBA" id="ARBA00012232"/>
    </source>
</evidence>
<dbReference type="GO" id="GO:0008965">
    <property type="term" value="F:phosphoenolpyruvate-protein phosphotransferase activity"/>
    <property type="evidence" value="ECO:0007669"/>
    <property type="project" value="UniProtKB-EC"/>
</dbReference>
<keyword evidence="21" id="KW-0175">Coiled coil</keyword>
<evidence type="ECO:0000256" key="16">
    <source>
        <dbReference type="ARBA" id="ARBA00033235"/>
    </source>
</evidence>
<evidence type="ECO:0000256" key="11">
    <source>
        <dbReference type="ARBA" id="ARBA00022679"/>
    </source>
</evidence>
<evidence type="ECO:0000256" key="9">
    <source>
        <dbReference type="ARBA" id="ARBA00022490"/>
    </source>
</evidence>
<keyword evidence="11 17" id="KW-0808">Transferase</keyword>
<evidence type="ECO:0000256" key="3">
    <source>
        <dbReference type="ARBA" id="ARBA00002728"/>
    </source>
</evidence>
<comment type="caution">
    <text evidence="25">The sequence shown here is derived from an EMBL/GenBank/DDBJ whole genome shotgun (WGS) entry which is preliminary data.</text>
</comment>
<comment type="function">
    <text evidence="3 17">General (non sugar-specific) component of the phosphoenolpyruvate-dependent sugar phosphotransferase system (sugar PTS). This major carbohydrate active-transport system catalyzes the phosphorylation of incoming sugar substrates concomitantly with their translocation across the cell membrane. Enzyme I transfers the phosphoryl group from phosphoenolpyruvate (PEP) to the phosphoryl carrier protein (HPr).</text>
</comment>
<evidence type="ECO:0000259" key="24">
    <source>
        <dbReference type="Pfam" id="PF05524"/>
    </source>
</evidence>
<dbReference type="Pfam" id="PF05524">
    <property type="entry name" value="PEP-utilisers_N"/>
    <property type="match status" value="1"/>
</dbReference>
<reference evidence="25" key="1">
    <citation type="journal article" date="2021" name="PeerJ">
        <title>Extensive microbial diversity within the chicken gut microbiome revealed by metagenomics and culture.</title>
        <authorList>
            <person name="Gilroy R."/>
            <person name="Ravi A."/>
            <person name="Getino M."/>
            <person name="Pursley I."/>
            <person name="Horton D.L."/>
            <person name="Alikhan N.F."/>
            <person name="Baker D."/>
            <person name="Gharbi K."/>
            <person name="Hall N."/>
            <person name="Watson M."/>
            <person name="Adriaenssens E.M."/>
            <person name="Foster-Nyarko E."/>
            <person name="Jarju S."/>
            <person name="Secka A."/>
            <person name="Antonio M."/>
            <person name="Oren A."/>
            <person name="Chaudhuri R.R."/>
            <person name="La Ragione R."/>
            <person name="Hildebrand F."/>
            <person name="Pallen M.J."/>
        </authorList>
    </citation>
    <scope>NUCLEOTIDE SEQUENCE</scope>
    <source>
        <strain evidence="25">2239</strain>
    </source>
</reference>
<evidence type="ECO:0000256" key="12">
    <source>
        <dbReference type="ARBA" id="ARBA00022683"/>
    </source>
</evidence>
<keyword evidence="10 17" id="KW-0762">Sugar transport</keyword>
<comment type="subcellular location">
    <subcellularLocation>
        <location evidence="4 17">Cytoplasm</location>
    </subcellularLocation>
</comment>
<evidence type="ECO:0000256" key="7">
    <source>
        <dbReference type="ARBA" id="ARBA00016544"/>
    </source>
</evidence>
<dbReference type="AlphaFoldDB" id="A0A9D1V4R0"/>
<dbReference type="InterPro" id="IPR024692">
    <property type="entry name" value="PTS_EI"/>
</dbReference>
<feature type="binding site" evidence="19">
    <location>
        <position position="459"/>
    </location>
    <ligand>
        <name>phosphoenolpyruvate</name>
        <dbReference type="ChEBI" id="CHEBI:58702"/>
    </ligand>
</feature>
<evidence type="ECO:0000256" key="2">
    <source>
        <dbReference type="ARBA" id="ARBA00001946"/>
    </source>
</evidence>
<evidence type="ECO:0000256" key="17">
    <source>
        <dbReference type="PIRNR" id="PIRNR000732"/>
    </source>
</evidence>
<reference evidence="25" key="2">
    <citation type="submission" date="2021-04" db="EMBL/GenBank/DDBJ databases">
        <authorList>
            <person name="Gilroy R."/>
        </authorList>
    </citation>
    <scope>NUCLEOTIDE SEQUENCE</scope>
    <source>
        <strain evidence="25">2239</strain>
    </source>
</reference>
<feature type="domain" description="Phosphotransferase system enzyme I N-terminal" evidence="24">
    <location>
        <begin position="5"/>
        <end position="124"/>
    </location>
</feature>
<protein>
    <recommendedName>
        <fullName evidence="7 17">Phosphoenolpyruvate-protein phosphotransferase</fullName>
        <ecNumber evidence="6 17">2.7.3.9</ecNumber>
    </recommendedName>
    <alternativeName>
        <fullName evidence="16 17">Phosphotransferase system, enzyme I</fullName>
    </alternativeName>
</protein>
<evidence type="ECO:0000256" key="13">
    <source>
        <dbReference type="ARBA" id="ARBA00022723"/>
    </source>
</evidence>
<feature type="binding site" evidence="19">
    <location>
        <position position="327"/>
    </location>
    <ligand>
        <name>phosphoenolpyruvate</name>
        <dbReference type="ChEBI" id="CHEBI:58702"/>
    </ligand>
</feature>
<dbReference type="GO" id="GO:0016301">
    <property type="term" value="F:kinase activity"/>
    <property type="evidence" value="ECO:0007669"/>
    <property type="project" value="UniProtKB-KW"/>
</dbReference>
<keyword evidence="12 17" id="KW-0598">Phosphotransferase system</keyword>
<dbReference type="PANTHER" id="PTHR46244:SF3">
    <property type="entry name" value="PHOSPHOENOLPYRUVATE-PROTEIN PHOSPHOTRANSFERASE"/>
    <property type="match status" value="1"/>
</dbReference>
<keyword evidence="13 17" id="KW-0479">Metal-binding</keyword>
<evidence type="ECO:0000256" key="10">
    <source>
        <dbReference type="ARBA" id="ARBA00022597"/>
    </source>
</evidence>
<dbReference type="InterPro" id="IPR015813">
    <property type="entry name" value="Pyrv/PenolPyrv_kinase-like_dom"/>
</dbReference>
<evidence type="ECO:0000256" key="4">
    <source>
        <dbReference type="ARBA" id="ARBA00004496"/>
    </source>
</evidence>
<evidence type="ECO:0000256" key="20">
    <source>
        <dbReference type="PIRSR" id="PIRSR000732-3"/>
    </source>
</evidence>
<comment type="similarity">
    <text evidence="5 17">Belongs to the PEP-utilizing enzyme family.</text>
</comment>
<keyword evidence="9 17" id="KW-0963">Cytoplasm</keyword>
<dbReference type="PIRSF" id="PIRSF000732">
    <property type="entry name" value="PTS_enzyme_I"/>
    <property type="match status" value="1"/>
</dbReference>
<name>A0A9D1V4R0_9FIRM</name>
<proteinExistence type="inferred from homology"/>